<dbReference type="AlphaFoldDB" id="A0A9D4AU13"/>
<accession>A0A9D4AU13</accession>
<evidence type="ECO:0000313" key="3">
    <source>
        <dbReference type="Proteomes" id="UP000827986"/>
    </source>
</evidence>
<sequence length="109" mass="11979">MGWNMSKAKIMSRRSQKSWILCLPETSVTSLQPWGEQSCSCQLAGTLNCKPQLSVAVGGEGPCNSQQLLVSGVPRAPNHWPWSSKPLWEAEGSWSSEPLWAPRGSRAVR</sequence>
<name>A0A9D4AU13_9SAUR</name>
<protein>
    <submittedName>
        <fullName evidence="2">Uncharacterized protein</fullName>
    </submittedName>
</protein>
<comment type="caution">
    <text evidence="2">The sequence shown here is derived from an EMBL/GenBank/DDBJ whole genome shotgun (WGS) entry which is preliminary data.</text>
</comment>
<dbReference type="EMBL" id="JAHDVG010000484">
    <property type="protein sequence ID" value="KAH1170354.1"/>
    <property type="molecule type" value="Genomic_DNA"/>
</dbReference>
<organism evidence="2 3">
    <name type="scientific">Mauremys mutica</name>
    <name type="common">yellowpond turtle</name>
    <dbReference type="NCBI Taxonomy" id="74926"/>
    <lineage>
        <taxon>Eukaryota</taxon>
        <taxon>Metazoa</taxon>
        <taxon>Chordata</taxon>
        <taxon>Craniata</taxon>
        <taxon>Vertebrata</taxon>
        <taxon>Euteleostomi</taxon>
        <taxon>Archelosauria</taxon>
        <taxon>Testudinata</taxon>
        <taxon>Testudines</taxon>
        <taxon>Cryptodira</taxon>
        <taxon>Durocryptodira</taxon>
        <taxon>Testudinoidea</taxon>
        <taxon>Geoemydidae</taxon>
        <taxon>Geoemydinae</taxon>
        <taxon>Mauremys</taxon>
    </lineage>
</organism>
<proteinExistence type="predicted"/>
<evidence type="ECO:0000313" key="2">
    <source>
        <dbReference type="EMBL" id="KAH1170354.1"/>
    </source>
</evidence>
<gene>
    <name evidence="2" type="ORF">KIL84_001339</name>
</gene>
<dbReference type="Proteomes" id="UP000827986">
    <property type="component" value="Unassembled WGS sequence"/>
</dbReference>
<keyword evidence="3" id="KW-1185">Reference proteome</keyword>
<feature type="region of interest" description="Disordered" evidence="1">
    <location>
        <begin position="89"/>
        <end position="109"/>
    </location>
</feature>
<evidence type="ECO:0000256" key="1">
    <source>
        <dbReference type="SAM" id="MobiDB-lite"/>
    </source>
</evidence>
<reference evidence="2" key="1">
    <citation type="submission" date="2021-09" db="EMBL/GenBank/DDBJ databases">
        <title>The genome of Mauremys mutica provides insights into the evolution of semi-aquatic lifestyle.</title>
        <authorList>
            <person name="Gong S."/>
            <person name="Gao Y."/>
        </authorList>
    </citation>
    <scope>NUCLEOTIDE SEQUENCE</scope>
    <source>
        <strain evidence="2">MM-2020</strain>
        <tissue evidence="2">Muscle</tissue>
    </source>
</reference>